<dbReference type="SUPFAM" id="SSF52540">
    <property type="entry name" value="P-loop containing nucleoside triphosphate hydrolases"/>
    <property type="match status" value="1"/>
</dbReference>
<protein>
    <submittedName>
        <fullName evidence="5">Uncharacterized protein</fullName>
    </submittedName>
</protein>
<feature type="binding site" evidence="4">
    <location>
        <position position="31"/>
    </location>
    <ligand>
        <name>Mg(2+)</name>
        <dbReference type="ChEBI" id="CHEBI:18420"/>
    </ligand>
</feature>
<dbReference type="GO" id="GO:0005525">
    <property type="term" value="F:GTP binding"/>
    <property type="evidence" value="ECO:0007669"/>
    <property type="project" value="UniProtKB-KW"/>
</dbReference>
<evidence type="ECO:0000256" key="4">
    <source>
        <dbReference type="PIRSR" id="PIRSR606689-2"/>
    </source>
</evidence>
<keyword evidence="6" id="KW-1185">Reference proteome</keyword>
<comment type="caution">
    <text evidence="5">The sequence shown here is derived from an EMBL/GenBank/DDBJ whole genome shotgun (WGS) entry which is preliminary data.</text>
</comment>
<reference evidence="5 6" key="1">
    <citation type="submission" date="2020-03" db="EMBL/GenBank/DDBJ databases">
        <title>Draft Genome Sequence of Cudoniella acicularis.</title>
        <authorList>
            <person name="Buettner E."/>
            <person name="Kellner H."/>
        </authorList>
    </citation>
    <scope>NUCLEOTIDE SEQUENCE [LARGE SCALE GENOMIC DNA]</scope>
    <source>
        <strain evidence="5 6">DSM 108380</strain>
    </source>
</reference>
<dbReference type="Gene3D" id="3.40.50.300">
    <property type="entry name" value="P-loop containing nucleotide triphosphate hydrolases"/>
    <property type="match status" value="1"/>
</dbReference>
<evidence type="ECO:0000256" key="2">
    <source>
        <dbReference type="ARBA" id="ARBA00023134"/>
    </source>
</evidence>
<feature type="binding site" evidence="4">
    <location>
        <position position="14"/>
    </location>
    <ligand>
        <name>Mg(2+)</name>
        <dbReference type="ChEBI" id="CHEBI:18420"/>
    </ligand>
</feature>
<proteinExistence type="predicted"/>
<accession>A0A8H4W3A3</accession>
<evidence type="ECO:0000313" key="6">
    <source>
        <dbReference type="Proteomes" id="UP000566819"/>
    </source>
</evidence>
<keyword evidence="4" id="KW-0460">Magnesium</keyword>
<keyword evidence="4" id="KW-0479">Metal-binding</keyword>
<dbReference type="PANTHER" id="PTHR11711">
    <property type="entry name" value="ADP RIBOSYLATION FACTOR-RELATED"/>
    <property type="match status" value="1"/>
</dbReference>
<dbReference type="InterPro" id="IPR006689">
    <property type="entry name" value="Small_GTPase_ARF/SAR"/>
</dbReference>
<dbReference type="GO" id="GO:0003924">
    <property type="term" value="F:GTPase activity"/>
    <property type="evidence" value="ECO:0007669"/>
    <property type="project" value="InterPro"/>
</dbReference>
<sequence length="97" mass="10635">MEIMMAGLEGAGQTTVLFSLKLTHALKPVPTNGQDVVITQYKNIDFTVRNIKPQTSMRALWRGRFTKARGIVFVVNSNNRSSLSDTGEAFFSAGELG</sequence>
<dbReference type="Pfam" id="PF00025">
    <property type="entry name" value="Arf"/>
    <property type="match status" value="1"/>
</dbReference>
<name>A0A8H4W3A3_9HELO</name>
<dbReference type="Proteomes" id="UP000566819">
    <property type="component" value="Unassembled WGS sequence"/>
</dbReference>
<dbReference type="InterPro" id="IPR027417">
    <property type="entry name" value="P-loop_NTPase"/>
</dbReference>
<evidence type="ECO:0000256" key="3">
    <source>
        <dbReference type="PIRSR" id="PIRSR606689-1"/>
    </source>
</evidence>
<feature type="binding site" evidence="3">
    <location>
        <begin position="7"/>
        <end position="14"/>
    </location>
    <ligand>
        <name>GTP</name>
        <dbReference type="ChEBI" id="CHEBI:37565"/>
    </ligand>
</feature>
<evidence type="ECO:0000313" key="5">
    <source>
        <dbReference type="EMBL" id="KAF4629414.1"/>
    </source>
</evidence>
<keyword evidence="1 3" id="KW-0547">Nucleotide-binding</keyword>
<dbReference type="PRINTS" id="PR00328">
    <property type="entry name" value="SAR1GTPBP"/>
</dbReference>
<dbReference type="EMBL" id="JAAMPI010000680">
    <property type="protein sequence ID" value="KAF4629414.1"/>
    <property type="molecule type" value="Genomic_DNA"/>
</dbReference>
<dbReference type="GO" id="GO:0046872">
    <property type="term" value="F:metal ion binding"/>
    <property type="evidence" value="ECO:0007669"/>
    <property type="project" value="UniProtKB-KW"/>
</dbReference>
<gene>
    <name evidence="5" type="ORF">G7Y89_g8730</name>
</gene>
<keyword evidence="2 3" id="KW-0342">GTP-binding</keyword>
<dbReference type="AlphaFoldDB" id="A0A8H4W3A3"/>
<organism evidence="5 6">
    <name type="scientific">Cudoniella acicularis</name>
    <dbReference type="NCBI Taxonomy" id="354080"/>
    <lineage>
        <taxon>Eukaryota</taxon>
        <taxon>Fungi</taxon>
        <taxon>Dikarya</taxon>
        <taxon>Ascomycota</taxon>
        <taxon>Pezizomycotina</taxon>
        <taxon>Leotiomycetes</taxon>
        <taxon>Helotiales</taxon>
        <taxon>Tricladiaceae</taxon>
        <taxon>Cudoniella</taxon>
    </lineage>
</organism>
<evidence type="ECO:0000256" key="1">
    <source>
        <dbReference type="ARBA" id="ARBA00022741"/>
    </source>
</evidence>
<dbReference type="InterPro" id="IPR024156">
    <property type="entry name" value="Small_GTPase_ARF"/>
</dbReference>